<feature type="region of interest" description="Disordered" evidence="1">
    <location>
        <begin position="1"/>
        <end position="26"/>
    </location>
</feature>
<organism evidence="2 3">
    <name type="scientific">Actinoallomurus iriomotensis</name>
    <dbReference type="NCBI Taxonomy" id="478107"/>
    <lineage>
        <taxon>Bacteria</taxon>
        <taxon>Bacillati</taxon>
        <taxon>Actinomycetota</taxon>
        <taxon>Actinomycetes</taxon>
        <taxon>Streptosporangiales</taxon>
        <taxon>Thermomonosporaceae</taxon>
        <taxon>Actinoallomurus</taxon>
    </lineage>
</organism>
<protein>
    <submittedName>
        <fullName evidence="2">Uncharacterized protein</fullName>
    </submittedName>
</protein>
<evidence type="ECO:0000313" key="3">
    <source>
        <dbReference type="Proteomes" id="UP001165074"/>
    </source>
</evidence>
<dbReference type="Proteomes" id="UP001165074">
    <property type="component" value="Unassembled WGS sequence"/>
</dbReference>
<gene>
    <name evidence="2" type="ORF">Airi02_074110</name>
</gene>
<comment type="caution">
    <text evidence="2">The sequence shown here is derived from an EMBL/GenBank/DDBJ whole genome shotgun (WGS) entry which is preliminary data.</text>
</comment>
<reference evidence="2" key="1">
    <citation type="submission" date="2023-03" db="EMBL/GenBank/DDBJ databases">
        <title>Actinoallomurus iriomotensis NBRC 103684.</title>
        <authorList>
            <person name="Ichikawa N."/>
            <person name="Sato H."/>
            <person name="Tonouchi N."/>
        </authorList>
    </citation>
    <scope>NUCLEOTIDE SEQUENCE</scope>
    <source>
        <strain evidence="2">NBRC 103684</strain>
    </source>
</reference>
<dbReference type="RefSeq" id="WP_285579782.1">
    <property type="nucleotide sequence ID" value="NZ_BSTK01000013.1"/>
</dbReference>
<accession>A0A9W6W417</accession>
<dbReference type="EMBL" id="BSTK01000013">
    <property type="protein sequence ID" value="GLY89482.1"/>
    <property type="molecule type" value="Genomic_DNA"/>
</dbReference>
<sequence length="62" mass="6557">MQTTTRPAHPHGCMGVQGALATSDSGRGARDLLVARRDNGYTRAGFSRGSVNEIGRCDEVPV</sequence>
<proteinExistence type="predicted"/>
<dbReference type="AlphaFoldDB" id="A0A9W6W417"/>
<name>A0A9W6W417_9ACTN</name>
<keyword evidence="3" id="KW-1185">Reference proteome</keyword>
<evidence type="ECO:0000313" key="2">
    <source>
        <dbReference type="EMBL" id="GLY89482.1"/>
    </source>
</evidence>
<evidence type="ECO:0000256" key="1">
    <source>
        <dbReference type="SAM" id="MobiDB-lite"/>
    </source>
</evidence>